<dbReference type="Proteomes" id="UP000298416">
    <property type="component" value="Unassembled WGS sequence"/>
</dbReference>
<accession>A0A8X8Y101</accession>
<sequence length="117" mass="13510">MRAPLEAGFDLNLAAQGDFPKTAFSQAKNILERLIEVKRSYETSPGQYRREAVHVAEACNDEELEARFEQIEKKLLEAVEKARPRPPPAPRETQYVPQPSPPEEHHYYYCEFPPEIL</sequence>
<name>A0A8X8Y101_SALSN</name>
<feature type="region of interest" description="Disordered" evidence="1">
    <location>
        <begin position="79"/>
        <end position="107"/>
    </location>
</feature>
<gene>
    <name evidence="2" type="ORF">SASPL_118104</name>
</gene>
<protein>
    <submittedName>
        <fullName evidence="2">Uncharacterized protein</fullName>
    </submittedName>
</protein>
<reference evidence="2" key="1">
    <citation type="submission" date="2018-01" db="EMBL/GenBank/DDBJ databases">
        <authorList>
            <person name="Mao J.F."/>
        </authorList>
    </citation>
    <scope>NUCLEOTIDE SEQUENCE</scope>
    <source>
        <strain evidence="2">Huo1</strain>
        <tissue evidence="2">Leaf</tissue>
    </source>
</reference>
<organism evidence="2">
    <name type="scientific">Salvia splendens</name>
    <name type="common">Scarlet sage</name>
    <dbReference type="NCBI Taxonomy" id="180675"/>
    <lineage>
        <taxon>Eukaryota</taxon>
        <taxon>Viridiplantae</taxon>
        <taxon>Streptophyta</taxon>
        <taxon>Embryophyta</taxon>
        <taxon>Tracheophyta</taxon>
        <taxon>Spermatophyta</taxon>
        <taxon>Magnoliopsida</taxon>
        <taxon>eudicotyledons</taxon>
        <taxon>Gunneridae</taxon>
        <taxon>Pentapetalae</taxon>
        <taxon>asterids</taxon>
        <taxon>lamiids</taxon>
        <taxon>Lamiales</taxon>
        <taxon>Lamiaceae</taxon>
        <taxon>Nepetoideae</taxon>
        <taxon>Mentheae</taxon>
        <taxon>Salviinae</taxon>
        <taxon>Salvia</taxon>
        <taxon>Salvia subgen. Calosphace</taxon>
        <taxon>core Calosphace</taxon>
    </lineage>
</organism>
<evidence type="ECO:0000313" key="2">
    <source>
        <dbReference type="EMBL" id="KAG6421548.1"/>
    </source>
</evidence>
<evidence type="ECO:0000256" key="1">
    <source>
        <dbReference type="SAM" id="MobiDB-lite"/>
    </source>
</evidence>
<dbReference type="EMBL" id="PNBA02000006">
    <property type="protein sequence ID" value="KAG6421548.1"/>
    <property type="molecule type" value="Genomic_DNA"/>
</dbReference>
<evidence type="ECO:0000313" key="3">
    <source>
        <dbReference type="Proteomes" id="UP000298416"/>
    </source>
</evidence>
<proteinExistence type="predicted"/>
<comment type="caution">
    <text evidence="2">The sequence shown here is derived from an EMBL/GenBank/DDBJ whole genome shotgun (WGS) entry which is preliminary data.</text>
</comment>
<keyword evidence="3" id="KW-1185">Reference proteome</keyword>
<dbReference type="AlphaFoldDB" id="A0A8X8Y101"/>
<reference evidence="2" key="2">
    <citation type="submission" date="2020-08" db="EMBL/GenBank/DDBJ databases">
        <title>Plant Genome Project.</title>
        <authorList>
            <person name="Zhang R.-G."/>
        </authorList>
    </citation>
    <scope>NUCLEOTIDE SEQUENCE</scope>
    <source>
        <strain evidence="2">Huo1</strain>
        <tissue evidence="2">Leaf</tissue>
    </source>
</reference>